<keyword evidence="7" id="KW-1133">Transmembrane helix</keyword>
<dbReference type="GO" id="GO:0045338">
    <property type="term" value="P:farnesyl diphosphate metabolic process"/>
    <property type="evidence" value="ECO:0007669"/>
    <property type="project" value="InterPro"/>
</dbReference>
<dbReference type="Proteomes" id="UP001472866">
    <property type="component" value="Chromosome 14"/>
</dbReference>
<dbReference type="GO" id="GO:0046872">
    <property type="term" value="F:metal ion binding"/>
    <property type="evidence" value="ECO:0007669"/>
    <property type="project" value="UniProtKB-KW"/>
</dbReference>
<dbReference type="SUPFAM" id="SSF48576">
    <property type="entry name" value="Terpenoid synthases"/>
    <property type="match status" value="1"/>
</dbReference>
<dbReference type="GO" id="GO:0016126">
    <property type="term" value="P:sterol biosynthetic process"/>
    <property type="evidence" value="ECO:0007669"/>
    <property type="project" value="UniProtKB-ARBA"/>
</dbReference>
<evidence type="ECO:0000256" key="4">
    <source>
        <dbReference type="ARBA" id="ARBA00022679"/>
    </source>
</evidence>
<comment type="similarity">
    <text evidence="2 7">Belongs to the phytoene/squalene synthase family.</text>
</comment>
<dbReference type="InterPro" id="IPR019845">
    <property type="entry name" value="Squalene/phytoene_synthase_CS"/>
</dbReference>
<reference evidence="8 9" key="1">
    <citation type="submission" date="2024-03" db="EMBL/GenBank/DDBJ databases">
        <title>Complete genome sequence of the green alga Chloropicon roscoffensis RCC1871.</title>
        <authorList>
            <person name="Lemieux C."/>
            <person name="Pombert J.-F."/>
            <person name="Otis C."/>
            <person name="Turmel M."/>
        </authorList>
    </citation>
    <scope>NUCLEOTIDE SEQUENCE [LARGE SCALE GENOMIC DNA]</scope>
    <source>
        <strain evidence="8 9">RCC1871</strain>
    </source>
</reference>
<evidence type="ECO:0000313" key="9">
    <source>
        <dbReference type="Proteomes" id="UP001472866"/>
    </source>
</evidence>
<keyword evidence="5" id="KW-0479">Metal-binding</keyword>
<dbReference type="InterPro" id="IPR002060">
    <property type="entry name" value="Squ/phyt_synthse"/>
</dbReference>
<evidence type="ECO:0000256" key="1">
    <source>
        <dbReference type="ARBA" id="ARBA00001946"/>
    </source>
</evidence>
<name>A0AAX4PIP2_9CHLO</name>
<dbReference type="InterPro" id="IPR033904">
    <property type="entry name" value="Trans_IPPS_HH"/>
</dbReference>
<keyword evidence="7" id="KW-0812">Transmembrane</keyword>
<dbReference type="InterPro" id="IPR006449">
    <property type="entry name" value="Squal_synth-like"/>
</dbReference>
<dbReference type="EMBL" id="CP151514">
    <property type="protein sequence ID" value="WZN66158.1"/>
    <property type="molecule type" value="Genomic_DNA"/>
</dbReference>
<dbReference type="EC" id="2.5.1.21" evidence="3 7"/>
<gene>
    <name evidence="8" type="ORF">HKI87_14g77230</name>
</gene>
<organism evidence="8 9">
    <name type="scientific">Chloropicon roscoffensis</name>
    <dbReference type="NCBI Taxonomy" id="1461544"/>
    <lineage>
        <taxon>Eukaryota</taxon>
        <taxon>Viridiplantae</taxon>
        <taxon>Chlorophyta</taxon>
        <taxon>Chloropicophyceae</taxon>
        <taxon>Chloropicales</taxon>
        <taxon>Chloropicaceae</taxon>
        <taxon>Chloropicon</taxon>
    </lineage>
</organism>
<dbReference type="GO" id="GO:0051996">
    <property type="term" value="F:squalene synthase [NAD(P)H] activity"/>
    <property type="evidence" value="ECO:0007669"/>
    <property type="project" value="UniProtKB-UniRule"/>
</dbReference>
<comment type="function">
    <text evidence="7">Catalyzes the condensation of 2 farnesyl pyrophosphate (FPP) moieties to form squalene.</text>
</comment>
<keyword evidence="6" id="KW-0460">Magnesium</keyword>
<dbReference type="SFLD" id="SFLDS00005">
    <property type="entry name" value="Isoprenoid_Synthase_Type_I"/>
    <property type="match status" value="1"/>
</dbReference>
<evidence type="ECO:0000256" key="3">
    <source>
        <dbReference type="ARBA" id="ARBA00012373"/>
    </source>
</evidence>
<dbReference type="CDD" id="cd00683">
    <property type="entry name" value="Trans_IPPS_HH"/>
    <property type="match status" value="1"/>
</dbReference>
<dbReference type="SFLD" id="SFLDG01018">
    <property type="entry name" value="Squalene/Phytoene_Synthase_Lik"/>
    <property type="match status" value="1"/>
</dbReference>
<sequence>MGLTGKLMEVFLHPEEAVPLGKMYLAANRAKKLPKSPTWAFCYDMLNRVSRSFAIVIQQLPEELRNAVCVFYLVLRGLDTVEDDMALNTKKKLRMLETFCDDIYDRTFVVKDCGEGNYKTLMLEFNNVTEAFLSLDQGYQDVIYDITKRMGHGMRDFIPKEVETVEDYNLYCHYVAGLVGIGLSKLFAACELESPKFASKMDGLANDMGLFLQKTNIIRDYLEDIEELPAPRMFWPREIWGEYAEELDEFKDPENREEAVCCLNHMITDALNHATKSLDYMNELQHKWVFRFCAIPQVMAIATLAACYNNGKVFEGVVKIRRGKTARIVTGLNSYEDLVHAFYGYTGDIAAAVQPTVDPSAKETLQACKDIQDKCEEMVRSVAGKGGLSSQQGSFGSKIALFLLALGYASYAFSLGGVRESLGVSADAGDPMIDLIQKIIAVLCVLGLSVVLCLE</sequence>
<comment type="cofactor">
    <cofactor evidence="1 7">
        <name>Mg(2+)</name>
        <dbReference type="ChEBI" id="CHEBI:18420"/>
    </cofactor>
</comment>
<feature type="transmembrane region" description="Helical" evidence="7">
    <location>
        <begin position="435"/>
        <end position="454"/>
    </location>
</feature>
<accession>A0AAX4PIP2</accession>
<dbReference type="PANTHER" id="PTHR11626:SF2">
    <property type="entry name" value="SQUALENE SYNTHASE"/>
    <property type="match status" value="1"/>
</dbReference>
<dbReference type="GO" id="GO:0055056">
    <property type="term" value="F:D-glucose transmembrane transporter activity"/>
    <property type="evidence" value="ECO:0007669"/>
    <property type="project" value="UniProtKB-UniRule"/>
</dbReference>
<proteinExistence type="inferred from homology"/>
<dbReference type="Pfam" id="PF00494">
    <property type="entry name" value="SQS_PSY"/>
    <property type="match status" value="1"/>
</dbReference>
<evidence type="ECO:0000256" key="6">
    <source>
        <dbReference type="ARBA" id="ARBA00022842"/>
    </source>
</evidence>
<dbReference type="PROSITE" id="PS01045">
    <property type="entry name" value="SQUALEN_PHYTOEN_SYN_2"/>
    <property type="match status" value="1"/>
</dbReference>
<dbReference type="InterPro" id="IPR008949">
    <property type="entry name" value="Isoprenoid_synthase_dom_sf"/>
</dbReference>
<comment type="catalytic activity">
    <reaction evidence="7">
        <text>2 (2E,6E)-farnesyl diphosphate + NADPH + H(+) = squalene + 2 diphosphate + NADP(+)</text>
        <dbReference type="Rhea" id="RHEA:32295"/>
        <dbReference type="ChEBI" id="CHEBI:15378"/>
        <dbReference type="ChEBI" id="CHEBI:15440"/>
        <dbReference type="ChEBI" id="CHEBI:33019"/>
        <dbReference type="ChEBI" id="CHEBI:57783"/>
        <dbReference type="ChEBI" id="CHEBI:58349"/>
        <dbReference type="ChEBI" id="CHEBI:175763"/>
        <dbReference type="EC" id="2.5.1.21"/>
    </reaction>
</comment>
<comment type="catalytic activity">
    <reaction evidence="7">
        <text>2 (2E,6E)-farnesyl diphosphate + NADH + H(+) = squalene + 2 diphosphate + NAD(+)</text>
        <dbReference type="Rhea" id="RHEA:32299"/>
        <dbReference type="ChEBI" id="CHEBI:15378"/>
        <dbReference type="ChEBI" id="CHEBI:15440"/>
        <dbReference type="ChEBI" id="CHEBI:33019"/>
        <dbReference type="ChEBI" id="CHEBI:57540"/>
        <dbReference type="ChEBI" id="CHEBI:57945"/>
        <dbReference type="ChEBI" id="CHEBI:175763"/>
        <dbReference type="EC" id="2.5.1.21"/>
    </reaction>
</comment>
<dbReference type="GO" id="GO:0005789">
    <property type="term" value="C:endoplasmic reticulum membrane"/>
    <property type="evidence" value="ECO:0007669"/>
    <property type="project" value="TreeGrafter"/>
</dbReference>
<keyword evidence="7" id="KW-0472">Membrane</keyword>
<dbReference type="Gene3D" id="1.10.600.10">
    <property type="entry name" value="Farnesyl Diphosphate Synthase"/>
    <property type="match status" value="1"/>
</dbReference>
<dbReference type="FunFam" id="1.10.600.10:FF:000023">
    <property type="entry name" value="Squalene synthase"/>
    <property type="match status" value="1"/>
</dbReference>
<dbReference type="InterPro" id="IPR044844">
    <property type="entry name" value="Trans_IPPS_euk-type"/>
</dbReference>
<dbReference type="PROSITE" id="PS01044">
    <property type="entry name" value="SQUALEN_PHYTOEN_SYN_1"/>
    <property type="match status" value="1"/>
</dbReference>
<keyword evidence="9" id="KW-1185">Reference proteome</keyword>
<evidence type="ECO:0000256" key="5">
    <source>
        <dbReference type="ARBA" id="ARBA00022723"/>
    </source>
</evidence>
<dbReference type="AlphaFoldDB" id="A0AAX4PIP2"/>
<protein>
    <recommendedName>
        <fullName evidence="3 7">Squalene synthase</fullName>
        <ecNumber evidence="3 7">2.5.1.21</ecNumber>
    </recommendedName>
</protein>
<evidence type="ECO:0000256" key="2">
    <source>
        <dbReference type="ARBA" id="ARBA00006251"/>
    </source>
</evidence>
<dbReference type="NCBIfam" id="TIGR01559">
    <property type="entry name" value="squal_synth"/>
    <property type="match status" value="1"/>
</dbReference>
<keyword evidence="4 7" id="KW-0808">Transferase</keyword>
<feature type="transmembrane region" description="Helical" evidence="7">
    <location>
        <begin position="395"/>
        <end position="415"/>
    </location>
</feature>
<dbReference type="PANTHER" id="PTHR11626">
    <property type="entry name" value="FARNESYL-DIPHOSPHATE FARNESYLTRANSFERASE"/>
    <property type="match status" value="1"/>
</dbReference>
<evidence type="ECO:0000313" key="8">
    <source>
        <dbReference type="EMBL" id="WZN66158.1"/>
    </source>
</evidence>
<evidence type="ECO:0000256" key="7">
    <source>
        <dbReference type="RuleBase" id="RU368088"/>
    </source>
</evidence>